<name>A0A7J8H1U1_ROUAE</name>
<dbReference type="EMBL" id="JACASE010000005">
    <property type="protein sequence ID" value="KAF6465915.1"/>
    <property type="molecule type" value="Genomic_DNA"/>
</dbReference>
<comment type="caution">
    <text evidence="1">The sequence shown here is derived from an EMBL/GenBank/DDBJ whole genome shotgun (WGS) entry which is preliminary data.</text>
</comment>
<accession>A0A7J8H1U1</accession>
<dbReference type="AlphaFoldDB" id="A0A7J8H1U1"/>
<sequence>MRQHRGDDDYSADKAASLRPAQLSNYNRHAATSHCGPCFQERCPSFFLHPLNGCLPLDPTLSSTHSRSPSQRGGGLETEGGWFLPAKFGFPTFSSAFPASARGPGGSSRDQNQLKRMASLPSPAYDGLVLNTSCVLKRCERGVNEHKCGKT</sequence>
<proteinExistence type="predicted"/>
<organism evidence="1 2">
    <name type="scientific">Rousettus aegyptiacus</name>
    <name type="common">Egyptian fruit bat</name>
    <name type="synonym">Pteropus aegyptiacus</name>
    <dbReference type="NCBI Taxonomy" id="9407"/>
    <lineage>
        <taxon>Eukaryota</taxon>
        <taxon>Metazoa</taxon>
        <taxon>Chordata</taxon>
        <taxon>Craniata</taxon>
        <taxon>Vertebrata</taxon>
        <taxon>Euteleostomi</taxon>
        <taxon>Mammalia</taxon>
        <taxon>Eutheria</taxon>
        <taxon>Laurasiatheria</taxon>
        <taxon>Chiroptera</taxon>
        <taxon>Yinpterochiroptera</taxon>
        <taxon>Pteropodoidea</taxon>
        <taxon>Pteropodidae</taxon>
        <taxon>Rousettinae</taxon>
        <taxon>Rousettus</taxon>
    </lineage>
</organism>
<gene>
    <name evidence="1" type="ORF">HJG63_011283</name>
</gene>
<evidence type="ECO:0000313" key="1">
    <source>
        <dbReference type="EMBL" id="KAF6465915.1"/>
    </source>
</evidence>
<protein>
    <submittedName>
        <fullName evidence="1">Uncharacterized protein</fullName>
    </submittedName>
</protein>
<evidence type="ECO:0000313" key="2">
    <source>
        <dbReference type="Proteomes" id="UP000593571"/>
    </source>
</evidence>
<reference evidence="1 2" key="1">
    <citation type="journal article" date="2020" name="Nature">
        <title>Six reference-quality genomes reveal evolution of bat adaptations.</title>
        <authorList>
            <person name="Jebb D."/>
            <person name="Huang Z."/>
            <person name="Pippel M."/>
            <person name="Hughes G.M."/>
            <person name="Lavrichenko K."/>
            <person name="Devanna P."/>
            <person name="Winkler S."/>
            <person name="Jermiin L.S."/>
            <person name="Skirmuntt E.C."/>
            <person name="Katzourakis A."/>
            <person name="Burkitt-Gray L."/>
            <person name="Ray D.A."/>
            <person name="Sullivan K.A.M."/>
            <person name="Roscito J.G."/>
            <person name="Kirilenko B.M."/>
            <person name="Davalos L.M."/>
            <person name="Corthals A.P."/>
            <person name="Power M.L."/>
            <person name="Jones G."/>
            <person name="Ransome R.D."/>
            <person name="Dechmann D.K.N."/>
            <person name="Locatelli A.G."/>
            <person name="Puechmaille S.J."/>
            <person name="Fedrigo O."/>
            <person name="Jarvis E.D."/>
            <person name="Hiller M."/>
            <person name="Vernes S.C."/>
            <person name="Myers E.W."/>
            <person name="Teeling E.C."/>
        </authorList>
    </citation>
    <scope>NUCLEOTIDE SEQUENCE [LARGE SCALE GENOMIC DNA]</scope>
    <source>
        <strain evidence="1">MRouAeg1</strain>
        <tissue evidence="1">Muscle</tissue>
    </source>
</reference>
<keyword evidence="2" id="KW-1185">Reference proteome</keyword>
<dbReference type="Proteomes" id="UP000593571">
    <property type="component" value="Unassembled WGS sequence"/>
</dbReference>